<dbReference type="RefSeq" id="WP_102623990.1">
    <property type="nucleotide sequence ID" value="NZ_JAARMA010000001.1"/>
</dbReference>
<keyword evidence="4" id="KW-0804">Transcription</keyword>
<keyword evidence="3" id="KW-0238">DNA-binding</keyword>
<dbReference type="InterPro" id="IPR000847">
    <property type="entry name" value="LysR_HTH_N"/>
</dbReference>
<name>A0A5M8FX33_PSEVE</name>
<gene>
    <name evidence="6" type="ORF">F3K53_02105</name>
</gene>
<accession>A0A5M8FX33</accession>
<dbReference type="AlphaFoldDB" id="A0A5M8FX33"/>
<dbReference type="GO" id="GO:0006351">
    <property type="term" value="P:DNA-templated transcription"/>
    <property type="evidence" value="ECO:0007669"/>
    <property type="project" value="TreeGrafter"/>
</dbReference>
<dbReference type="EMBL" id="VWXT01000028">
    <property type="protein sequence ID" value="KAA6188386.1"/>
    <property type="molecule type" value="Genomic_DNA"/>
</dbReference>
<protein>
    <submittedName>
        <fullName evidence="6">LysR family transcriptional regulator</fullName>
    </submittedName>
</protein>
<dbReference type="PANTHER" id="PTHR30537:SF5">
    <property type="entry name" value="HTH-TYPE TRANSCRIPTIONAL ACTIVATOR TTDR-RELATED"/>
    <property type="match status" value="1"/>
</dbReference>
<dbReference type="Pfam" id="PF03466">
    <property type="entry name" value="LysR_substrate"/>
    <property type="match status" value="1"/>
</dbReference>
<organism evidence="6 7">
    <name type="scientific">Pseudomonas veronii</name>
    <dbReference type="NCBI Taxonomy" id="76761"/>
    <lineage>
        <taxon>Bacteria</taxon>
        <taxon>Pseudomonadati</taxon>
        <taxon>Pseudomonadota</taxon>
        <taxon>Gammaproteobacteria</taxon>
        <taxon>Pseudomonadales</taxon>
        <taxon>Pseudomonadaceae</taxon>
        <taxon>Pseudomonas</taxon>
    </lineage>
</organism>
<evidence type="ECO:0000313" key="7">
    <source>
        <dbReference type="Proteomes" id="UP000323909"/>
    </source>
</evidence>
<dbReference type="Gene3D" id="3.40.190.290">
    <property type="match status" value="1"/>
</dbReference>
<dbReference type="Proteomes" id="UP000323909">
    <property type="component" value="Unassembled WGS sequence"/>
</dbReference>
<dbReference type="CDD" id="cd08422">
    <property type="entry name" value="PBP2_CrgA_like"/>
    <property type="match status" value="1"/>
</dbReference>
<dbReference type="PROSITE" id="PS50931">
    <property type="entry name" value="HTH_LYSR"/>
    <property type="match status" value="1"/>
</dbReference>
<proteinExistence type="inferred from homology"/>
<feature type="domain" description="HTH lysR-type" evidence="5">
    <location>
        <begin position="1"/>
        <end position="59"/>
    </location>
</feature>
<dbReference type="SUPFAM" id="SSF46785">
    <property type="entry name" value="Winged helix' DNA-binding domain"/>
    <property type="match status" value="1"/>
</dbReference>
<dbReference type="InterPro" id="IPR036390">
    <property type="entry name" value="WH_DNA-bd_sf"/>
</dbReference>
<dbReference type="GO" id="GO:0003700">
    <property type="term" value="F:DNA-binding transcription factor activity"/>
    <property type="evidence" value="ECO:0007669"/>
    <property type="project" value="InterPro"/>
</dbReference>
<dbReference type="InterPro" id="IPR036388">
    <property type="entry name" value="WH-like_DNA-bd_sf"/>
</dbReference>
<dbReference type="SUPFAM" id="SSF53850">
    <property type="entry name" value="Periplasmic binding protein-like II"/>
    <property type="match status" value="1"/>
</dbReference>
<dbReference type="InterPro" id="IPR005119">
    <property type="entry name" value="LysR_subst-bd"/>
</dbReference>
<evidence type="ECO:0000256" key="3">
    <source>
        <dbReference type="ARBA" id="ARBA00023125"/>
    </source>
</evidence>
<comment type="similarity">
    <text evidence="1">Belongs to the LysR transcriptional regulatory family.</text>
</comment>
<sequence length="310" mass="33623">MDKLLALKMFVQAVDSKGFSSAARQLGLATSSVTRMIDGLEAELGAVLLNRSTRQISLSDAGAAYYLKAREVLNAVAEADASVSDRGELPAGHLRISVPVALGRRLIAPHIASLLKRYPQLVLDMTLSDDIVELLGERVDLAIRLGSAAAMDGVVSRPVGHFKRRVVASAEYLNAHGFPEHPMDLMQHECLRFSYGPKQQVWTFLKEGEETRVPIEGRFKSNNAEVLREVALAGGGVALLPDWLVNDDIGSGDLTSLFESFVINPNDASSAISALYLPNHRGSKRVNAFIDFISELLGPEGSFSNDAVRR</sequence>
<dbReference type="PANTHER" id="PTHR30537">
    <property type="entry name" value="HTH-TYPE TRANSCRIPTIONAL REGULATOR"/>
    <property type="match status" value="1"/>
</dbReference>
<dbReference type="FunFam" id="1.10.10.10:FF:000001">
    <property type="entry name" value="LysR family transcriptional regulator"/>
    <property type="match status" value="1"/>
</dbReference>
<evidence type="ECO:0000259" key="5">
    <source>
        <dbReference type="PROSITE" id="PS50931"/>
    </source>
</evidence>
<dbReference type="GO" id="GO:0043565">
    <property type="term" value="F:sequence-specific DNA binding"/>
    <property type="evidence" value="ECO:0007669"/>
    <property type="project" value="TreeGrafter"/>
</dbReference>
<evidence type="ECO:0000256" key="1">
    <source>
        <dbReference type="ARBA" id="ARBA00009437"/>
    </source>
</evidence>
<evidence type="ECO:0000313" key="6">
    <source>
        <dbReference type="EMBL" id="KAA6188386.1"/>
    </source>
</evidence>
<keyword evidence="2" id="KW-0805">Transcription regulation</keyword>
<evidence type="ECO:0000256" key="2">
    <source>
        <dbReference type="ARBA" id="ARBA00023015"/>
    </source>
</evidence>
<dbReference type="InterPro" id="IPR058163">
    <property type="entry name" value="LysR-type_TF_proteobact-type"/>
</dbReference>
<dbReference type="Gene3D" id="1.10.10.10">
    <property type="entry name" value="Winged helix-like DNA-binding domain superfamily/Winged helix DNA-binding domain"/>
    <property type="match status" value="1"/>
</dbReference>
<dbReference type="Pfam" id="PF00126">
    <property type="entry name" value="HTH_1"/>
    <property type="match status" value="1"/>
</dbReference>
<comment type="caution">
    <text evidence="6">The sequence shown here is derived from an EMBL/GenBank/DDBJ whole genome shotgun (WGS) entry which is preliminary data.</text>
</comment>
<evidence type="ECO:0000256" key="4">
    <source>
        <dbReference type="ARBA" id="ARBA00023163"/>
    </source>
</evidence>
<reference evidence="6 7" key="1">
    <citation type="submission" date="2019-09" db="EMBL/GenBank/DDBJ databases">
        <title>Genomic sequencing of 4 copper resistant soil isolates.</title>
        <authorList>
            <person name="Havryliuk O."/>
        </authorList>
    </citation>
    <scope>NUCLEOTIDE SEQUENCE [LARGE SCALE GENOMIC DNA]</scope>
    <source>
        <strain evidence="6 7">UKR4</strain>
    </source>
</reference>